<dbReference type="EMBL" id="CP013002">
    <property type="protein sequence ID" value="ALL14921.1"/>
    <property type="molecule type" value="Genomic_DNA"/>
</dbReference>
<dbReference type="Gene3D" id="3.40.50.720">
    <property type="entry name" value="NAD(P)-binding Rossmann-like Domain"/>
    <property type="match status" value="1"/>
</dbReference>
<dbReference type="AlphaFoldDB" id="A0A0P0P3M7"/>
<dbReference type="GO" id="GO:0046167">
    <property type="term" value="P:glycerol-3-phosphate biosynthetic process"/>
    <property type="evidence" value="ECO:0007669"/>
    <property type="project" value="UniProtKB-UniRule"/>
</dbReference>
<comment type="subcellular location">
    <subcellularLocation>
        <location evidence="14">Cytoplasm</location>
    </subcellularLocation>
</comment>
<accession>A0A0P0P3M7</accession>
<feature type="binding site" evidence="14">
    <location>
        <position position="108"/>
    </location>
    <ligand>
        <name>sn-glycerol 3-phosphate</name>
        <dbReference type="ChEBI" id="CHEBI:57597"/>
    </ligand>
</feature>
<keyword evidence="5 14" id="KW-0560">Oxidoreductase</keyword>
<dbReference type="InterPro" id="IPR006168">
    <property type="entry name" value="G3P_DH_NAD-dep"/>
</dbReference>
<dbReference type="STRING" id="69395.AQ619_16970"/>
<comment type="catalytic activity">
    <reaction evidence="10">
        <text>sn-glycerol 3-phosphate + NADP(+) = dihydroxyacetone phosphate + NADPH + H(+)</text>
        <dbReference type="Rhea" id="RHEA:11096"/>
        <dbReference type="ChEBI" id="CHEBI:15378"/>
        <dbReference type="ChEBI" id="CHEBI:57597"/>
        <dbReference type="ChEBI" id="CHEBI:57642"/>
        <dbReference type="ChEBI" id="CHEBI:57783"/>
        <dbReference type="ChEBI" id="CHEBI:58349"/>
        <dbReference type="EC" id="1.1.1.94"/>
    </reaction>
    <physiologicalReaction direction="right-to-left" evidence="10">
        <dbReference type="Rhea" id="RHEA:11098"/>
    </physiologicalReaction>
</comment>
<dbReference type="InterPro" id="IPR006109">
    <property type="entry name" value="G3P_DH_NAD-dep_C"/>
</dbReference>
<dbReference type="Gene3D" id="1.10.1040.10">
    <property type="entry name" value="N-(1-d-carboxylethyl)-l-norvaline Dehydrogenase, domain 2"/>
    <property type="match status" value="1"/>
</dbReference>
<comment type="function">
    <text evidence="14">Catalyzes the reduction of the glycolytic intermediate dihydroxyacetone phosphate (DHAP) to sn-glycerol 3-phosphate (G3P), the key precursor for phospholipid synthesis.</text>
</comment>
<evidence type="ECO:0000256" key="18">
    <source>
        <dbReference type="RuleBase" id="RU000437"/>
    </source>
</evidence>
<dbReference type="PANTHER" id="PTHR11728:SF1">
    <property type="entry name" value="GLYCEROL-3-PHOSPHATE DEHYDROGENASE [NAD(+)] 2, CHLOROPLASTIC"/>
    <property type="match status" value="1"/>
</dbReference>
<dbReference type="HAMAP" id="MF_00394">
    <property type="entry name" value="NAD_Glyc3P_dehydrog"/>
    <property type="match status" value="1"/>
</dbReference>
<evidence type="ECO:0000256" key="3">
    <source>
        <dbReference type="ARBA" id="ARBA00022741"/>
    </source>
</evidence>
<evidence type="ECO:0000256" key="12">
    <source>
        <dbReference type="ARBA" id="ARBA00069372"/>
    </source>
</evidence>
<dbReference type="GO" id="GO:0005829">
    <property type="term" value="C:cytosol"/>
    <property type="evidence" value="ECO:0007669"/>
    <property type="project" value="TreeGrafter"/>
</dbReference>
<dbReference type="RefSeq" id="WP_062150447.1">
    <property type="nucleotide sequence ID" value="NZ_CP013002.1"/>
</dbReference>
<feature type="binding site" evidence="16">
    <location>
        <begin position="255"/>
        <end position="256"/>
    </location>
    <ligand>
        <name>substrate</name>
    </ligand>
</feature>
<protein>
    <recommendedName>
        <fullName evidence="12 14">Glycerol-3-phosphate dehydrogenase [NAD(P)+]</fullName>
        <ecNumber evidence="11 14">1.1.1.94</ecNumber>
    </recommendedName>
    <alternativeName>
        <fullName evidence="14">NAD(P)(+)-dependent glycerol-3-phosphate dehydrogenase</fullName>
    </alternativeName>
    <alternativeName>
        <fullName evidence="13 14">NAD(P)H-dependent dihydroxyacetone-phosphate reductase</fullName>
    </alternativeName>
</protein>
<keyword evidence="7 14" id="KW-0443">Lipid metabolism</keyword>
<dbReference type="PIRSF" id="PIRSF000114">
    <property type="entry name" value="Glycerol-3-P_dh"/>
    <property type="match status" value="1"/>
</dbReference>
<feature type="domain" description="Glycerol-3-phosphate dehydrogenase NAD-dependent N-terminal" evidence="19">
    <location>
        <begin position="8"/>
        <end position="159"/>
    </location>
</feature>
<feature type="binding site" evidence="17">
    <location>
        <position position="255"/>
    </location>
    <ligand>
        <name>NAD(+)</name>
        <dbReference type="ChEBI" id="CHEBI:57540"/>
    </ligand>
</feature>
<feature type="binding site" evidence="17">
    <location>
        <position position="140"/>
    </location>
    <ligand>
        <name>NAD(+)</name>
        <dbReference type="ChEBI" id="CHEBI:57540"/>
    </ligand>
</feature>
<dbReference type="Pfam" id="PF07479">
    <property type="entry name" value="NAD_Gly3P_dh_C"/>
    <property type="match status" value="1"/>
</dbReference>
<evidence type="ECO:0000256" key="17">
    <source>
        <dbReference type="PIRSR" id="PIRSR000114-3"/>
    </source>
</evidence>
<evidence type="ECO:0000256" key="7">
    <source>
        <dbReference type="ARBA" id="ARBA00023098"/>
    </source>
</evidence>
<feature type="binding site" evidence="14">
    <location>
        <position position="138"/>
    </location>
    <ligand>
        <name>sn-glycerol 3-phosphate</name>
        <dbReference type="ChEBI" id="CHEBI:57597"/>
    </ligand>
</feature>
<feature type="binding site" evidence="14">
    <location>
        <position position="244"/>
    </location>
    <ligand>
        <name>sn-glycerol 3-phosphate</name>
        <dbReference type="ChEBI" id="CHEBI:57597"/>
    </ligand>
</feature>
<keyword evidence="3 14" id="KW-0547">Nucleotide-binding</keyword>
<feature type="binding site" evidence="14">
    <location>
        <position position="140"/>
    </location>
    <ligand>
        <name>NADPH</name>
        <dbReference type="ChEBI" id="CHEBI:57783"/>
    </ligand>
</feature>
<evidence type="ECO:0000256" key="5">
    <source>
        <dbReference type="ARBA" id="ARBA00023002"/>
    </source>
</evidence>
<dbReference type="GO" id="GO:0006650">
    <property type="term" value="P:glycerophospholipid metabolic process"/>
    <property type="evidence" value="ECO:0007669"/>
    <property type="project" value="UniProtKB-UniRule"/>
</dbReference>
<dbReference type="Pfam" id="PF01210">
    <property type="entry name" value="NAD_Gly3P_dh_N"/>
    <property type="match status" value="1"/>
</dbReference>
<gene>
    <name evidence="14" type="primary">gpsA</name>
    <name evidence="21" type="ORF">AQ619_16970</name>
</gene>
<comment type="pathway">
    <text evidence="14">Membrane lipid metabolism; glycerophospholipid metabolism.</text>
</comment>
<dbReference type="GO" id="GO:0008654">
    <property type="term" value="P:phospholipid biosynthetic process"/>
    <property type="evidence" value="ECO:0007669"/>
    <property type="project" value="UniProtKB-KW"/>
</dbReference>
<dbReference type="eggNOG" id="COG0240">
    <property type="taxonomic scope" value="Bacteria"/>
</dbReference>
<evidence type="ECO:0000256" key="1">
    <source>
        <dbReference type="ARBA" id="ARBA00011009"/>
    </source>
</evidence>
<evidence type="ECO:0000313" key="22">
    <source>
        <dbReference type="Proteomes" id="UP000056905"/>
    </source>
</evidence>
<dbReference type="InterPro" id="IPR008927">
    <property type="entry name" value="6-PGluconate_DH-like_C_sf"/>
</dbReference>
<dbReference type="PRINTS" id="PR00077">
    <property type="entry name" value="GPDHDRGNASE"/>
</dbReference>
<keyword evidence="4 14" id="KW-0521">NADP</keyword>
<dbReference type="GO" id="GO:0141153">
    <property type="term" value="F:glycerol-3-phosphate dehydrogenase (NADP+) activity"/>
    <property type="evidence" value="ECO:0007669"/>
    <property type="project" value="RHEA"/>
</dbReference>
<feature type="binding site" evidence="14">
    <location>
        <position position="254"/>
    </location>
    <ligand>
        <name>sn-glycerol 3-phosphate</name>
        <dbReference type="ChEBI" id="CHEBI:57597"/>
    </ligand>
</feature>
<dbReference type="GO" id="GO:0051287">
    <property type="term" value="F:NAD binding"/>
    <property type="evidence" value="ECO:0007669"/>
    <property type="project" value="InterPro"/>
</dbReference>
<feature type="binding site" evidence="17">
    <location>
        <begin position="11"/>
        <end position="16"/>
    </location>
    <ligand>
        <name>NAD(+)</name>
        <dbReference type="ChEBI" id="CHEBI:57540"/>
    </ligand>
</feature>
<dbReference type="OrthoDB" id="9812273at2"/>
<dbReference type="GO" id="GO:0141152">
    <property type="term" value="F:glycerol-3-phosphate dehydrogenase (NAD+) activity"/>
    <property type="evidence" value="ECO:0007669"/>
    <property type="project" value="RHEA"/>
</dbReference>
<proteinExistence type="inferred from homology"/>
<evidence type="ECO:0000256" key="16">
    <source>
        <dbReference type="PIRSR" id="PIRSR000114-2"/>
    </source>
</evidence>
<evidence type="ECO:0000256" key="4">
    <source>
        <dbReference type="ARBA" id="ARBA00022857"/>
    </source>
</evidence>
<feature type="domain" description="Glycerol-3-phosphate dehydrogenase NAD-dependent C-terminal" evidence="20">
    <location>
        <begin position="180"/>
        <end position="320"/>
    </location>
</feature>
<evidence type="ECO:0000256" key="10">
    <source>
        <dbReference type="ARBA" id="ARBA00052716"/>
    </source>
</evidence>
<dbReference type="InterPro" id="IPR011128">
    <property type="entry name" value="G3P_DH_NAD-dep_N"/>
</dbReference>
<feature type="binding site" evidence="14">
    <location>
        <position position="136"/>
    </location>
    <ligand>
        <name>sn-glycerol 3-phosphate</name>
        <dbReference type="ChEBI" id="CHEBI:57597"/>
    </ligand>
</feature>
<sequence>MNRFKHAGVIGAGAWGTALAQVCARAGLAVTLQAREPEVVESIAARRENTLFLPGVALEPEIAAVADMAGLSSCDLILAVAPAQHLRSALKALAPHLRAGTPVVLCAKGVEQGTLKLMTEVAAETLPDAPLAVLSGPSFAGEVARNLPTAVTLACEDEALGRAIAEAIATPTFRPYIAGDMIGAEAGGAVKNVLAIACGIVEGKGLGRSAHAALITRGFAELTRLAMALGARAETVAGLCGLGDLVLTCSSPQSRNMSVGLALGGGMTLTEALAGKLSVAEGVASAPAVRDLATRLGVEMPICQAVAAILAGEAQVDAAIAGLLSRPLKSEA</sequence>
<dbReference type="NCBIfam" id="NF000942">
    <property type="entry name" value="PRK00094.1-4"/>
    <property type="match status" value="1"/>
</dbReference>
<dbReference type="PANTHER" id="PTHR11728">
    <property type="entry name" value="GLYCEROL-3-PHOSPHATE DEHYDROGENASE"/>
    <property type="match status" value="1"/>
</dbReference>
<dbReference type="UniPathway" id="UPA00940"/>
<keyword evidence="2 14" id="KW-0444">Lipid biosynthesis</keyword>
<dbReference type="EC" id="1.1.1.94" evidence="11 14"/>
<dbReference type="NCBIfam" id="NF000940">
    <property type="entry name" value="PRK00094.1-2"/>
    <property type="match status" value="1"/>
</dbReference>
<keyword evidence="22" id="KW-1185">Reference proteome</keyword>
<dbReference type="KEGG" id="chq:AQ619_16970"/>
<feature type="binding site" evidence="14">
    <location>
        <position position="15"/>
    </location>
    <ligand>
        <name>NADPH</name>
        <dbReference type="ChEBI" id="CHEBI:57783"/>
    </ligand>
</feature>
<feature type="binding site" evidence="14">
    <location>
        <position position="281"/>
    </location>
    <ligand>
        <name>NADPH</name>
        <dbReference type="ChEBI" id="CHEBI:57783"/>
    </ligand>
</feature>
<dbReference type="SUPFAM" id="SSF51735">
    <property type="entry name" value="NAD(P)-binding Rossmann-fold domains"/>
    <property type="match status" value="1"/>
</dbReference>
<feature type="binding site" evidence="14">
    <location>
        <position position="279"/>
    </location>
    <ligand>
        <name>NADPH</name>
        <dbReference type="ChEBI" id="CHEBI:57783"/>
    </ligand>
</feature>
<dbReference type="FunFam" id="3.40.50.720:FF:000019">
    <property type="entry name" value="Glycerol-3-phosphate dehydrogenase [NAD(P)+]"/>
    <property type="match status" value="1"/>
</dbReference>
<dbReference type="InterPro" id="IPR013328">
    <property type="entry name" value="6PGD_dom2"/>
</dbReference>
<feature type="binding site" evidence="14">
    <location>
        <position position="108"/>
    </location>
    <ligand>
        <name>NADPH</name>
        <dbReference type="ChEBI" id="CHEBI:57783"/>
    </ligand>
</feature>
<keyword evidence="8 14" id="KW-0594">Phospholipid biosynthesis</keyword>
<organism evidence="21 22">
    <name type="scientific">Caulobacter henricii</name>
    <dbReference type="NCBI Taxonomy" id="69395"/>
    <lineage>
        <taxon>Bacteria</taxon>
        <taxon>Pseudomonadati</taxon>
        <taxon>Pseudomonadota</taxon>
        <taxon>Alphaproteobacteria</taxon>
        <taxon>Caulobacterales</taxon>
        <taxon>Caulobacteraceae</taxon>
        <taxon>Caulobacter</taxon>
    </lineage>
</organism>
<feature type="binding site" evidence="14">
    <location>
        <position position="255"/>
    </location>
    <ligand>
        <name>sn-glycerol 3-phosphate</name>
        <dbReference type="ChEBI" id="CHEBI:57597"/>
    </ligand>
</feature>
<evidence type="ECO:0000256" key="8">
    <source>
        <dbReference type="ARBA" id="ARBA00023209"/>
    </source>
</evidence>
<comment type="similarity">
    <text evidence="1 14 18">Belongs to the NAD-dependent glycerol-3-phosphate dehydrogenase family.</text>
</comment>
<dbReference type="GO" id="GO:0005975">
    <property type="term" value="P:carbohydrate metabolic process"/>
    <property type="evidence" value="ECO:0007669"/>
    <property type="project" value="InterPro"/>
</dbReference>
<evidence type="ECO:0000259" key="19">
    <source>
        <dbReference type="Pfam" id="PF01210"/>
    </source>
</evidence>
<feature type="binding site" evidence="16">
    <location>
        <position position="108"/>
    </location>
    <ligand>
        <name>substrate</name>
    </ligand>
</feature>
<dbReference type="PROSITE" id="PS00957">
    <property type="entry name" value="NAD_G3PDH"/>
    <property type="match status" value="1"/>
</dbReference>
<evidence type="ECO:0000256" key="15">
    <source>
        <dbReference type="PIRSR" id="PIRSR000114-1"/>
    </source>
</evidence>
<dbReference type="GO" id="GO:0046168">
    <property type="term" value="P:glycerol-3-phosphate catabolic process"/>
    <property type="evidence" value="ECO:0007669"/>
    <property type="project" value="InterPro"/>
</dbReference>
<comment type="catalytic activity">
    <reaction evidence="14">
        <text>sn-glycerol 3-phosphate + NAD(+) = dihydroxyacetone phosphate + NADH + H(+)</text>
        <dbReference type="Rhea" id="RHEA:11092"/>
        <dbReference type="ChEBI" id="CHEBI:15378"/>
        <dbReference type="ChEBI" id="CHEBI:57540"/>
        <dbReference type="ChEBI" id="CHEBI:57597"/>
        <dbReference type="ChEBI" id="CHEBI:57642"/>
        <dbReference type="ChEBI" id="CHEBI:57945"/>
        <dbReference type="EC" id="1.1.1.94"/>
    </reaction>
</comment>
<keyword evidence="9 14" id="KW-1208">Phospholipid metabolism</keyword>
<feature type="binding site" evidence="14">
    <location>
        <position position="191"/>
    </location>
    <ligand>
        <name>sn-glycerol 3-phosphate</name>
        <dbReference type="ChEBI" id="CHEBI:57597"/>
    </ligand>
</feature>
<feature type="binding site" evidence="14">
    <location>
        <position position="256"/>
    </location>
    <ligand>
        <name>sn-glycerol 3-phosphate</name>
        <dbReference type="ChEBI" id="CHEBI:57597"/>
    </ligand>
</feature>
<name>A0A0P0P3M7_9CAUL</name>
<dbReference type="Proteomes" id="UP000056905">
    <property type="component" value="Chromosome"/>
</dbReference>
<feature type="binding site" evidence="14">
    <location>
        <position position="255"/>
    </location>
    <ligand>
        <name>NADPH</name>
        <dbReference type="ChEBI" id="CHEBI:57783"/>
    </ligand>
</feature>
<keyword evidence="6 14" id="KW-0520">NAD</keyword>
<dbReference type="InterPro" id="IPR036291">
    <property type="entry name" value="NAD(P)-bd_dom_sf"/>
</dbReference>
<reference evidence="21 22" key="1">
    <citation type="submission" date="2015-10" db="EMBL/GenBank/DDBJ databases">
        <title>Conservation of the essential genome among Caulobacter and Brevundimonas species.</title>
        <authorList>
            <person name="Scott D."/>
            <person name="Ely B."/>
        </authorList>
    </citation>
    <scope>NUCLEOTIDE SEQUENCE [LARGE SCALE GENOMIC DNA]</scope>
    <source>
        <strain evidence="21 22">CB4</strain>
    </source>
</reference>
<dbReference type="SUPFAM" id="SSF48179">
    <property type="entry name" value="6-phosphogluconate dehydrogenase C-terminal domain-like"/>
    <property type="match status" value="1"/>
</dbReference>
<feature type="binding site" evidence="14">
    <location>
        <position position="35"/>
    </location>
    <ligand>
        <name>NADPH</name>
        <dbReference type="ChEBI" id="CHEBI:57783"/>
    </ligand>
</feature>
<evidence type="ECO:0000256" key="2">
    <source>
        <dbReference type="ARBA" id="ARBA00022516"/>
    </source>
</evidence>
<evidence type="ECO:0000256" key="9">
    <source>
        <dbReference type="ARBA" id="ARBA00023264"/>
    </source>
</evidence>
<feature type="active site" description="Proton acceptor" evidence="14 15">
    <location>
        <position position="191"/>
    </location>
</feature>
<evidence type="ECO:0000256" key="13">
    <source>
        <dbReference type="ARBA" id="ARBA00080511"/>
    </source>
</evidence>
<comment type="caution">
    <text evidence="14">Lacks conserved residue(s) required for the propagation of feature annotation.</text>
</comment>
<keyword evidence="14" id="KW-0963">Cytoplasm</keyword>
<dbReference type="FunFam" id="1.10.1040.10:FF:000001">
    <property type="entry name" value="Glycerol-3-phosphate dehydrogenase [NAD(P)+]"/>
    <property type="match status" value="1"/>
</dbReference>
<evidence type="ECO:0000256" key="14">
    <source>
        <dbReference type="HAMAP-Rule" id="MF_00394"/>
    </source>
</evidence>
<evidence type="ECO:0000313" key="21">
    <source>
        <dbReference type="EMBL" id="ALL14921.1"/>
    </source>
</evidence>
<evidence type="ECO:0000259" key="20">
    <source>
        <dbReference type="Pfam" id="PF07479"/>
    </source>
</evidence>
<evidence type="ECO:0000256" key="11">
    <source>
        <dbReference type="ARBA" id="ARBA00066687"/>
    </source>
</evidence>
<evidence type="ECO:0000256" key="6">
    <source>
        <dbReference type="ARBA" id="ARBA00023027"/>
    </source>
</evidence>